<feature type="compositionally biased region" description="Basic and acidic residues" evidence="1">
    <location>
        <begin position="426"/>
        <end position="436"/>
    </location>
</feature>
<accession>A0ABQ5GQM7</accession>
<dbReference type="SUPFAM" id="SSF53098">
    <property type="entry name" value="Ribonuclease H-like"/>
    <property type="match status" value="1"/>
</dbReference>
<protein>
    <submittedName>
        <fullName evidence="3">Ribonuclease H-like domain-containing protein</fullName>
    </submittedName>
</protein>
<dbReference type="EMBL" id="BQNB010018679">
    <property type="protein sequence ID" value="GJT77063.1"/>
    <property type="molecule type" value="Genomic_DNA"/>
</dbReference>
<dbReference type="Gene3D" id="3.30.420.10">
    <property type="entry name" value="Ribonuclease H-like superfamily/Ribonuclease H"/>
    <property type="match status" value="1"/>
</dbReference>
<proteinExistence type="predicted"/>
<dbReference type="InterPro" id="IPR039537">
    <property type="entry name" value="Retrotran_Ty1/copia-like"/>
</dbReference>
<reference evidence="3" key="1">
    <citation type="journal article" date="2022" name="Int. J. Mol. Sci.">
        <title>Draft Genome of Tanacetum Coccineum: Genomic Comparison of Closely Related Tanacetum-Family Plants.</title>
        <authorList>
            <person name="Yamashiro T."/>
            <person name="Shiraishi A."/>
            <person name="Nakayama K."/>
            <person name="Satake H."/>
        </authorList>
    </citation>
    <scope>NUCLEOTIDE SEQUENCE</scope>
</reference>
<dbReference type="Proteomes" id="UP001151760">
    <property type="component" value="Unassembled WGS sequence"/>
</dbReference>
<organism evidence="3 4">
    <name type="scientific">Tanacetum coccineum</name>
    <dbReference type="NCBI Taxonomy" id="301880"/>
    <lineage>
        <taxon>Eukaryota</taxon>
        <taxon>Viridiplantae</taxon>
        <taxon>Streptophyta</taxon>
        <taxon>Embryophyta</taxon>
        <taxon>Tracheophyta</taxon>
        <taxon>Spermatophyta</taxon>
        <taxon>Magnoliopsida</taxon>
        <taxon>eudicotyledons</taxon>
        <taxon>Gunneridae</taxon>
        <taxon>Pentapetalae</taxon>
        <taxon>asterids</taxon>
        <taxon>campanulids</taxon>
        <taxon>Asterales</taxon>
        <taxon>Asteraceae</taxon>
        <taxon>Asteroideae</taxon>
        <taxon>Anthemideae</taxon>
        <taxon>Anthemidinae</taxon>
        <taxon>Tanacetum</taxon>
    </lineage>
</organism>
<dbReference type="PANTHER" id="PTHR42648">
    <property type="entry name" value="TRANSPOSASE, PUTATIVE-RELATED"/>
    <property type="match status" value="1"/>
</dbReference>
<dbReference type="Pfam" id="PF25597">
    <property type="entry name" value="SH3_retrovirus"/>
    <property type="match status" value="1"/>
</dbReference>
<dbReference type="PANTHER" id="PTHR42648:SF32">
    <property type="entry name" value="RIBONUCLEASE H-LIKE DOMAIN, GAG-PRE-INTEGRASE DOMAIN PROTEIN-RELATED"/>
    <property type="match status" value="1"/>
</dbReference>
<name>A0ABQ5GQM7_9ASTR</name>
<dbReference type="PROSITE" id="PS50994">
    <property type="entry name" value="INTEGRASE"/>
    <property type="match status" value="1"/>
</dbReference>
<evidence type="ECO:0000259" key="2">
    <source>
        <dbReference type="PROSITE" id="PS50994"/>
    </source>
</evidence>
<gene>
    <name evidence="3" type="ORF">Tco_1043788</name>
</gene>
<evidence type="ECO:0000313" key="4">
    <source>
        <dbReference type="Proteomes" id="UP001151760"/>
    </source>
</evidence>
<dbReference type="InterPro" id="IPR036397">
    <property type="entry name" value="RNaseH_sf"/>
</dbReference>
<feature type="domain" description="Integrase catalytic" evidence="2">
    <location>
        <begin position="213"/>
        <end position="308"/>
    </location>
</feature>
<evidence type="ECO:0000313" key="3">
    <source>
        <dbReference type="EMBL" id="GJT77063.1"/>
    </source>
</evidence>
<dbReference type="InterPro" id="IPR057670">
    <property type="entry name" value="SH3_retrovirus"/>
</dbReference>
<sequence>MVPRIVLTRSGLISLNTARPINTVQPRTAVNNVGHMKNINNHAYLTARRPFNKITAANNINFIKKVNTIKETRVNIARPKAVLSAVKGNKENTVKALACWVWIPKYKVLDHVSRNNGASMSFKIFDYIDAQGKSKHMIGNRSYLTYYEEIDRGFVAFGGNSKGGKITRKDFKLTNESHVLVKVPRKDNMYSVALKNVVSQGGLTCLFAKATQDESNLWHRRLGHGHESVLKMKGIKREFSVARTPQQNGVAKRKNRTLIEAARTMLADSKLPTTFWAEAVNTACYVQNRVLVIKPHNKTPYEFFLGRKPALSFMRPFGCPITILNTIDHLGKFNGKADEGFFVGYFTNSKAFRVFNSRTRIVKENLHLVAARNQSNSSAGTKACDNAGKARVETIPGKDYILLPLWTQDSPFSSSLKDSPDTGFKPSEEEEKKDTEDPWNENSEVPSIEELRVNQKKDASVYSTNTINTVSPTLNTAGIEDNAVNENIVYGCDDDLNMPELEEIVYSDDDEDVGA</sequence>
<reference evidence="3" key="2">
    <citation type="submission" date="2022-01" db="EMBL/GenBank/DDBJ databases">
        <authorList>
            <person name="Yamashiro T."/>
            <person name="Shiraishi A."/>
            <person name="Satake H."/>
            <person name="Nakayama K."/>
        </authorList>
    </citation>
    <scope>NUCLEOTIDE SEQUENCE</scope>
</reference>
<dbReference type="InterPro" id="IPR001584">
    <property type="entry name" value="Integrase_cat-core"/>
</dbReference>
<dbReference type="InterPro" id="IPR012337">
    <property type="entry name" value="RNaseH-like_sf"/>
</dbReference>
<comment type="caution">
    <text evidence="3">The sequence shown here is derived from an EMBL/GenBank/DDBJ whole genome shotgun (WGS) entry which is preliminary data.</text>
</comment>
<keyword evidence="4" id="KW-1185">Reference proteome</keyword>
<feature type="region of interest" description="Disordered" evidence="1">
    <location>
        <begin position="412"/>
        <end position="452"/>
    </location>
</feature>
<evidence type="ECO:0000256" key="1">
    <source>
        <dbReference type="SAM" id="MobiDB-lite"/>
    </source>
</evidence>